<reference evidence="6" key="1">
    <citation type="journal article" date="2017" name="Genome Biol.">
        <title>Comparative genomics reveals high biological diversity and specific adaptations in the industrially and medically important fungal genus Aspergillus.</title>
        <authorList>
            <person name="de Vries R.P."/>
            <person name="Riley R."/>
            <person name="Wiebenga A."/>
            <person name="Aguilar-Osorio G."/>
            <person name="Amillis S."/>
            <person name="Uchima C.A."/>
            <person name="Anderluh G."/>
            <person name="Asadollahi M."/>
            <person name="Askin M."/>
            <person name="Barry K."/>
            <person name="Battaglia E."/>
            <person name="Bayram O."/>
            <person name="Benocci T."/>
            <person name="Braus-Stromeyer S.A."/>
            <person name="Caldana C."/>
            <person name="Canovas D."/>
            <person name="Cerqueira G.C."/>
            <person name="Chen F."/>
            <person name="Chen W."/>
            <person name="Choi C."/>
            <person name="Clum A."/>
            <person name="Dos Santos R.A."/>
            <person name="Damasio A.R."/>
            <person name="Diallinas G."/>
            <person name="Emri T."/>
            <person name="Fekete E."/>
            <person name="Flipphi M."/>
            <person name="Freyberg S."/>
            <person name="Gallo A."/>
            <person name="Gournas C."/>
            <person name="Habgood R."/>
            <person name="Hainaut M."/>
            <person name="Harispe M.L."/>
            <person name="Henrissat B."/>
            <person name="Hilden K.S."/>
            <person name="Hope R."/>
            <person name="Hossain A."/>
            <person name="Karabika E."/>
            <person name="Karaffa L."/>
            <person name="Karanyi Z."/>
            <person name="Krasevec N."/>
            <person name="Kuo A."/>
            <person name="Kusch H."/>
            <person name="LaButti K."/>
            <person name="Lagendijk E.L."/>
            <person name="Lapidus A."/>
            <person name="Levasseur A."/>
            <person name="Lindquist E."/>
            <person name="Lipzen A."/>
            <person name="Logrieco A.F."/>
            <person name="MacCabe A."/>
            <person name="Maekelae M.R."/>
            <person name="Malavazi I."/>
            <person name="Melin P."/>
            <person name="Meyer V."/>
            <person name="Mielnichuk N."/>
            <person name="Miskei M."/>
            <person name="Molnar A.P."/>
            <person name="Mule G."/>
            <person name="Ngan C.Y."/>
            <person name="Orejas M."/>
            <person name="Orosz E."/>
            <person name="Ouedraogo J.P."/>
            <person name="Overkamp K.M."/>
            <person name="Park H.-S."/>
            <person name="Perrone G."/>
            <person name="Piumi F."/>
            <person name="Punt P.J."/>
            <person name="Ram A.F."/>
            <person name="Ramon A."/>
            <person name="Rauscher S."/>
            <person name="Record E."/>
            <person name="Riano-Pachon D.M."/>
            <person name="Robert V."/>
            <person name="Roehrig J."/>
            <person name="Ruller R."/>
            <person name="Salamov A."/>
            <person name="Salih N.S."/>
            <person name="Samson R.A."/>
            <person name="Sandor E."/>
            <person name="Sanguinetti M."/>
            <person name="Schuetze T."/>
            <person name="Sepcic K."/>
            <person name="Shelest E."/>
            <person name="Sherlock G."/>
            <person name="Sophianopoulou V."/>
            <person name="Squina F.M."/>
            <person name="Sun H."/>
            <person name="Susca A."/>
            <person name="Todd R.B."/>
            <person name="Tsang A."/>
            <person name="Unkles S.E."/>
            <person name="van de Wiele N."/>
            <person name="van Rossen-Uffink D."/>
            <person name="Oliveira J.V."/>
            <person name="Vesth T.C."/>
            <person name="Visser J."/>
            <person name="Yu J.-H."/>
            <person name="Zhou M."/>
            <person name="Andersen M.R."/>
            <person name="Archer D.B."/>
            <person name="Baker S.E."/>
            <person name="Benoit I."/>
            <person name="Brakhage A.A."/>
            <person name="Braus G.H."/>
            <person name="Fischer R."/>
            <person name="Frisvad J.C."/>
            <person name="Goldman G.H."/>
            <person name="Houbraken J."/>
            <person name="Oakley B."/>
            <person name="Pocsi I."/>
            <person name="Scazzocchio C."/>
            <person name="Seiboth B."/>
            <person name="vanKuyk P.A."/>
            <person name="Wortman J."/>
            <person name="Dyer P.S."/>
            <person name="Grigoriev I.V."/>
        </authorList>
    </citation>
    <scope>NUCLEOTIDE SEQUENCE [LARGE SCALE GENOMIC DNA]</scope>
    <source>
        <strain evidence="6">DTO 134E9</strain>
    </source>
</reference>
<dbReference type="PANTHER" id="PTHR40622:SF2">
    <property type="match status" value="1"/>
</dbReference>
<feature type="compositionally biased region" description="Basic residues" evidence="1">
    <location>
        <begin position="274"/>
        <end position="287"/>
    </location>
</feature>
<dbReference type="RefSeq" id="XP_040695173.1">
    <property type="nucleotide sequence ID" value="XM_040832931.1"/>
</dbReference>
<dbReference type="EMBL" id="KV878209">
    <property type="protein sequence ID" value="OJJ41497.1"/>
    <property type="molecule type" value="Genomic_DNA"/>
</dbReference>
<keyword evidence="2" id="KW-1133">Transmembrane helix</keyword>
<feature type="region of interest" description="Disordered" evidence="1">
    <location>
        <begin position="338"/>
        <end position="380"/>
    </location>
</feature>
<evidence type="ECO:0000313" key="5">
    <source>
        <dbReference type="EMBL" id="OJJ41497.1"/>
    </source>
</evidence>
<evidence type="ECO:0000256" key="3">
    <source>
        <dbReference type="SAM" id="SignalP"/>
    </source>
</evidence>
<protein>
    <recommendedName>
        <fullName evidence="4">DUF7728 domain-containing protein</fullName>
    </recommendedName>
</protein>
<accession>A0A1L9S2X1</accession>
<feature type="compositionally biased region" description="Basic and acidic residues" evidence="1">
    <location>
        <begin position="371"/>
        <end position="380"/>
    </location>
</feature>
<evidence type="ECO:0000256" key="2">
    <source>
        <dbReference type="SAM" id="Phobius"/>
    </source>
</evidence>
<proteinExistence type="predicted"/>
<feature type="signal peptide" evidence="3">
    <location>
        <begin position="1"/>
        <end position="18"/>
    </location>
</feature>
<evidence type="ECO:0000259" key="4">
    <source>
        <dbReference type="Pfam" id="PF24854"/>
    </source>
</evidence>
<keyword evidence="6" id="KW-1185">Reference proteome</keyword>
<name>A0A1L9S2X1_ASPWE</name>
<feature type="transmembrane region" description="Helical" evidence="2">
    <location>
        <begin position="301"/>
        <end position="331"/>
    </location>
</feature>
<keyword evidence="2" id="KW-0472">Membrane</keyword>
<keyword evidence="3" id="KW-0732">Signal</keyword>
<evidence type="ECO:0000313" key="6">
    <source>
        <dbReference type="Proteomes" id="UP000184383"/>
    </source>
</evidence>
<evidence type="ECO:0000256" key="1">
    <source>
        <dbReference type="SAM" id="MobiDB-lite"/>
    </source>
</evidence>
<keyword evidence="2" id="KW-0812">Transmembrane</keyword>
<feature type="compositionally biased region" description="Pro residues" evidence="1">
    <location>
        <begin position="247"/>
        <end position="258"/>
    </location>
</feature>
<dbReference type="GeneID" id="63748779"/>
<sequence>MHLRSFVLGGAIALGANAFVVPEIEGDVFPPPKDDLMDIHPVDVQIAHQEQVELACTECPFREVDEDGKVSWTDGFETSLSLSFSVEDGFLLANGRQIFPPPPPARIDAVQRRESDGEESEPIPLGYALEMIPLASPPEEPGMELLSIRFTVLDLDGHPVPLDTVSITLIHNLEGDLYLAKTDIEETGLDSISWRQCRGKPNCLRKLLFDRMRSLFASAKDRMMRMGSRLAGPKGCHRGPHANGPHHGPPGFPFPGPDGEPTFAPEDHPDRFGPSHHHHHHAHHMHHGGLDRTISRVVRFIVIPAILGVLAGLAASALGMLVGQAVVFLWLRYRRGGSQQSVSNEERGTVSEKQGLMADASDELPPYTDDASEHPVDSKN</sequence>
<gene>
    <name evidence="5" type="ORF">ASPWEDRAFT_269763</name>
</gene>
<feature type="domain" description="DUF7728" evidence="4">
    <location>
        <begin position="48"/>
        <end position="186"/>
    </location>
</feature>
<dbReference type="Proteomes" id="UP000184383">
    <property type="component" value="Unassembled WGS sequence"/>
</dbReference>
<dbReference type="Pfam" id="PF24854">
    <property type="entry name" value="DUF7728"/>
    <property type="match status" value="1"/>
</dbReference>
<dbReference type="InterPro" id="IPR056145">
    <property type="entry name" value="DUF7728"/>
</dbReference>
<dbReference type="PANTHER" id="PTHR40622">
    <property type="match status" value="1"/>
</dbReference>
<organism evidence="5 6">
    <name type="scientific">Aspergillus wentii DTO 134E9</name>
    <dbReference type="NCBI Taxonomy" id="1073089"/>
    <lineage>
        <taxon>Eukaryota</taxon>
        <taxon>Fungi</taxon>
        <taxon>Dikarya</taxon>
        <taxon>Ascomycota</taxon>
        <taxon>Pezizomycotina</taxon>
        <taxon>Eurotiomycetes</taxon>
        <taxon>Eurotiomycetidae</taxon>
        <taxon>Eurotiales</taxon>
        <taxon>Aspergillaceae</taxon>
        <taxon>Aspergillus</taxon>
        <taxon>Aspergillus subgen. Cremei</taxon>
    </lineage>
</organism>
<feature type="chain" id="PRO_5012838065" description="DUF7728 domain-containing protein" evidence="3">
    <location>
        <begin position="19"/>
        <end position="380"/>
    </location>
</feature>
<feature type="region of interest" description="Disordered" evidence="1">
    <location>
        <begin position="229"/>
        <end position="287"/>
    </location>
</feature>
<dbReference type="OrthoDB" id="5409353at2759"/>
<dbReference type="AlphaFoldDB" id="A0A1L9S2X1"/>
<dbReference type="VEuPathDB" id="FungiDB:ASPWEDRAFT_269763"/>